<dbReference type="InterPro" id="IPR027417">
    <property type="entry name" value="P-loop_NTPase"/>
</dbReference>
<dbReference type="PROSITE" id="PS51198">
    <property type="entry name" value="UVRD_HELICASE_ATP_BIND"/>
    <property type="match status" value="1"/>
</dbReference>
<feature type="domain" description="UvrD-like helicase ATP-binding" evidence="7">
    <location>
        <begin position="185"/>
        <end position="529"/>
    </location>
</feature>
<evidence type="ECO:0000256" key="2">
    <source>
        <dbReference type="ARBA" id="ARBA00022801"/>
    </source>
</evidence>
<keyword evidence="9" id="KW-1185">Reference proteome</keyword>
<keyword evidence="2 5" id="KW-0378">Hydrolase</keyword>
<dbReference type="Pfam" id="PF13245">
    <property type="entry name" value="AAA_19"/>
    <property type="match status" value="1"/>
</dbReference>
<dbReference type="AlphaFoldDB" id="A0A941INM6"/>
<dbReference type="GO" id="GO:0000725">
    <property type="term" value="P:recombinational repair"/>
    <property type="evidence" value="ECO:0007669"/>
    <property type="project" value="TreeGrafter"/>
</dbReference>
<evidence type="ECO:0000256" key="1">
    <source>
        <dbReference type="ARBA" id="ARBA00022741"/>
    </source>
</evidence>
<evidence type="ECO:0000256" key="5">
    <source>
        <dbReference type="PROSITE-ProRule" id="PRU00560"/>
    </source>
</evidence>
<evidence type="ECO:0000256" key="6">
    <source>
        <dbReference type="SAM" id="MobiDB-lite"/>
    </source>
</evidence>
<accession>A0A941INM6</accession>
<dbReference type="SUPFAM" id="SSF52540">
    <property type="entry name" value="P-loop containing nucleoside triphosphate hydrolases"/>
    <property type="match status" value="1"/>
</dbReference>
<keyword evidence="1 5" id="KW-0547">Nucleotide-binding</keyword>
<keyword evidence="4 5" id="KW-0067">ATP-binding</keyword>
<feature type="binding site" evidence="5">
    <location>
        <begin position="206"/>
        <end position="213"/>
    </location>
    <ligand>
        <name>ATP</name>
        <dbReference type="ChEBI" id="CHEBI:30616"/>
    </ligand>
</feature>
<dbReference type="InterPro" id="IPR014016">
    <property type="entry name" value="UvrD-like_ATP-bd"/>
</dbReference>
<keyword evidence="3 5" id="KW-0347">Helicase</keyword>
<reference evidence="8" key="1">
    <citation type="submission" date="2021-04" db="EMBL/GenBank/DDBJ databases">
        <title>Genome based classification of Actinospica acidithermotolerans sp. nov., an actinobacterium isolated from an Indonesian hot spring.</title>
        <authorList>
            <person name="Kusuma A.B."/>
            <person name="Putra K.E."/>
            <person name="Nafisah S."/>
            <person name="Loh J."/>
            <person name="Nouioui I."/>
            <person name="Goodfellow M."/>
        </authorList>
    </citation>
    <scope>NUCLEOTIDE SEQUENCE</scope>
    <source>
        <strain evidence="8">MGRD01-02</strain>
    </source>
</reference>
<proteinExistence type="predicted"/>
<dbReference type="GO" id="GO:0003677">
    <property type="term" value="F:DNA binding"/>
    <property type="evidence" value="ECO:0007669"/>
    <property type="project" value="InterPro"/>
</dbReference>
<organism evidence="8 9">
    <name type="scientific">Actinospica acidithermotolerans</name>
    <dbReference type="NCBI Taxonomy" id="2828514"/>
    <lineage>
        <taxon>Bacteria</taxon>
        <taxon>Bacillati</taxon>
        <taxon>Actinomycetota</taxon>
        <taxon>Actinomycetes</taxon>
        <taxon>Catenulisporales</taxon>
        <taxon>Actinospicaceae</taxon>
        <taxon>Actinospica</taxon>
    </lineage>
</organism>
<evidence type="ECO:0000256" key="4">
    <source>
        <dbReference type="ARBA" id="ARBA00022840"/>
    </source>
</evidence>
<name>A0A941INM6_9ACTN</name>
<dbReference type="GO" id="GO:0016787">
    <property type="term" value="F:hydrolase activity"/>
    <property type="evidence" value="ECO:0007669"/>
    <property type="project" value="UniProtKB-UniRule"/>
</dbReference>
<evidence type="ECO:0000313" key="9">
    <source>
        <dbReference type="Proteomes" id="UP000676325"/>
    </source>
</evidence>
<gene>
    <name evidence="8" type="ORF">KDK95_25290</name>
</gene>
<protein>
    <submittedName>
        <fullName evidence="8">AAA family ATPase</fullName>
    </submittedName>
</protein>
<dbReference type="GO" id="GO:0043138">
    <property type="term" value="F:3'-5' DNA helicase activity"/>
    <property type="evidence" value="ECO:0007669"/>
    <property type="project" value="TreeGrafter"/>
</dbReference>
<dbReference type="InterPro" id="IPR000212">
    <property type="entry name" value="DNA_helicase_UvrD/REP"/>
</dbReference>
<dbReference type="RefSeq" id="WP_212520777.1">
    <property type="nucleotide sequence ID" value="NZ_JAGSOH010000093.1"/>
</dbReference>
<dbReference type="GO" id="GO:0005829">
    <property type="term" value="C:cytosol"/>
    <property type="evidence" value="ECO:0007669"/>
    <property type="project" value="TreeGrafter"/>
</dbReference>
<dbReference type="Gene3D" id="3.40.50.300">
    <property type="entry name" value="P-loop containing nucleotide triphosphate hydrolases"/>
    <property type="match status" value="3"/>
</dbReference>
<dbReference type="PANTHER" id="PTHR11070:SF45">
    <property type="entry name" value="DNA 3'-5' HELICASE"/>
    <property type="match status" value="1"/>
</dbReference>
<dbReference type="Proteomes" id="UP000676325">
    <property type="component" value="Unassembled WGS sequence"/>
</dbReference>
<dbReference type="EMBL" id="JAGSOH010000093">
    <property type="protein sequence ID" value="MBR7829646.1"/>
    <property type="molecule type" value="Genomic_DNA"/>
</dbReference>
<sequence>MPENGAIAQDPQVTAEREHLEASRAALRAMREDTLALKAQGGTGWSTEVLNLALQARAAALVDRPDVPLFFGRLDYSAEEESEFTGEHFYVGRRHVHDAHGDPMVVDWRAPVSLAFYRASAKQSMGLALRRRFGFSGGVLTAIEDEPFGDAARDGAAHEAAGGSQILRQEIERPRTGPMRDIVATIQPEQDEIVRADLGTSICVQGAPGTGKTAVGLHRVAFLLYAHRERIKRGGALVVGPNRQFLKYIEQVLPALGEIDVAQATVDELVDRAPVRATEDGAVARLKGDVRMAEVLARAVWAHIAEPADSLLVVRGSRRWRVPAYEVAEHIEALRGRDVRYSAGRTMLAQRIAHSVLTRMEEAGESPDDRVQNAVARSQPVRKAVDQAWPAVDPAKLLHALFSSPERLAAAAGDVLTEEEQRSLLWTKPPRSAGAARWTAADVVLLDELADLLERTASLAHVVVDEAQDLSAMQLRAVSRRCTTGSVTVLGDIAQATTPWATGSWSIALEHLGKAEAHIEELTQGFRVPRQIIEYAARLLPSIAPELAPPTSVRQQGGGLEVVGAKDDADLTRRLVEIVRGALGDEGSIGLIAADADLDRIGRSLAKAGIPAGRLDAEEPAASSAEATGSAAEAEVAHAVVANAAAADAAAAGPESGRLVLVPATLAKGLEYDQVIVVEPGAIAEAEHDALLGLRRLYVVLTRAVTRLTVLHARPLPAELAV</sequence>
<dbReference type="GO" id="GO:0005524">
    <property type="term" value="F:ATP binding"/>
    <property type="evidence" value="ECO:0007669"/>
    <property type="project" value="UniProtKB-UniRule"/>
</dbReference>
<dbReference type="PANTHER" id="PTHR11070">
    <property type="entry name" value="UVRD / RECB / PCRA DNA HELICASE FAMILY MEMBER"/>
    <property type="match status" value="1"/>
</dbReference>
<comment type="caution">
    <text evidence="8">The sequence shown here is derived from an EMBL/GenBank/DDBJ whole genome shotgun (WGS) entry which is preliminary data.</text>
</comment>
<evidence type="ECO:0000259" key="7">
    <source>
        <dbReference type="PROSITE" id="PS51198"/>
    </source>
</evidence>
<evidence type="ECO:0000256" key="3">
    <source>
        <dbReference type="ARBA" id="ARBA00022806"/>
    </source>
</evidence>
<feature type="region of interest" description="Disordered" evidence="6">
    <location>
        <begin position="153"/>
        <end position="172"/>
    </location>
</feature>
<evidence type="ECO:0000313" key="8">
    <source>
        <dbReference type="EMBL" id="MBR7829646.1"/>
    </source>
</evidence>